<organism evidence="2 3">
    <name type="scientific">Paludisphaera borealis</name>
    <dbReference type="NCBI Taxonomy" id="1387353"/>
    <lineage>
        <taxon>Bacteria</taxon>
        <taxon>Pseudomonadati</taxon>
        <taxon>Planctomycetota</taxon>
        <taxon>Planctomycetia</taxon>
        <taxon>Isosphaerales</taxon>
        <taxon>Isosphaeraceae</taxon>
        <taxon>Paludisphaera</taxon>
    </lineage>
</organism>
<name>A0A1U7CS01_9BACT</name>
<proteinExistence type="predicted"/>
<evidence type="ECO:0000313" key="2">
    <source>
        <dbReference type="EMBL" id="APW61715.1"/>
    </source>
</evidence>
<dbReference type="OrthoDB" id="9179017at2"/>
<accession>A0A1U7CS01</accession>
<protein>
    <recommendedName>
        <fullName evidence="4">Fatty acid desaturase domain-containing protein</fullName>
    </recommendedName>
</protein>
<reference evidence="3" key="1">
    <citation type="submission" date="2016-12" db="EMBL/GenBank/DDBJ databases">
        <title>Comparative genomics of four Isosphaeraceae planctomycetes: a common pool of plasmids and glycoside hydrolase genes.</title>
        <authorList>
            <person name="Ivanova A."/>
        </authorList>
    </citation>
    <scope>NUCLEOTIDE SEQUENCE [LARGE SCALE GENOMIC DNA]</scope>
    <source>
        <strain evidence="3">PX4</strain>
    </source>
</reference>
<evidence type="ECO:0008006" key="4">
    <source>
        <dbReference type="Google" id="ProtNLM"/>
    </source>
</evidence>
<dbReference type="RefSeq" id="WP_076347282.1">
    <property type="nucleotide sequence ID" value="NZ_CP019082.1"/>
</dbReference>
<sequence length="236" mass="26849">MNTWIQIAVGLTTSYLIATLSESYMHRAIGHAGARTRRNWARHPRLCGFLTRAHYRHAVVHHGLTYARDHVTQFLDESDKARVDAILKPRGDWLIEKERYGLTIHLRGVLTFNAIALPMPPVLFWLCGPIACLSALPVPIAVPLLSMFIHPYLHLPHEDAVRLAPRPLAVLLRTRYCRALARHHYVHHVYQRFNFNLLMGGDWLLGTYRQASPDDLLAMEAIGIPTHESRQAPPAC</sequence>
<keyword evidence="1" id="KW-0812">Transmembrane</keyword>
<dbReference type="EMBL" id="CP019082">
    <property type="protein sequence ID" value="APW61715.1"/>
    <property type="molecule type" value="Genomic_DNA"/>
</dbReference>
<evidence type="ECO:0000256" key="1">
    <source>
        <dbReference type="SAM" id="Phobius"/>
    </source>
</evidence>
<dbReference type="KEGG" id="pbor:BSF38_03242"/>
<keyword evidence="1" id="KW-1133">Transmembrane helix</keyword>
<dbReference type="AlphaFoldDB" id="A0A1U7CS01"/>
<evidence type="ECO:0000313" key="3">
    <source>
        <dbReference type="Proteomes" id="UP000186309"/>
    </source>
</evidence>
<feature type="transmembrane region" description="Helical" evidence="1">
    <location>
        <begin position="123"/>
        <end position="145"/>
    </location>
</feature>
<keyword evidence="3" id="KW-1185">Reference proteome</keyword>
<gene>
    <name evidence="2" type="ORF">BSF38_03242</name>
</gene>
<dbReference type="Proteomes" id="UP000186309">
    <property type="component" value="Chromosome"/>
</dbReference>
<keyword evidence="1" id="KW-0472">Membrane</keyword>